<keyword evidence="2" id="KW-1133">Transmembrane helix</keyword>
<reference evidence="3 4" key="1">
    <citation type="submission" date="2020-08" db="EMBL/GenBank/DDBJ databases">
        <title>Sequencing the genomes of 1000 actinobacteria strains.</title>
        <authorList>
            <person name="Klenk H.-P."/>
        </authorList>
    </citation>
    <scope>NUCLEOTIDE SEQUENCE [LARGE SCALE GENOMIC DNA]</scope>
    <source>
        <strain evidence="3 4">DSM 105369</strain>
    </source>
</reference>
<evidence type="ECO:0000313" key="3">
    <source>
        <dbReference type="EMBL" id="MBB2890958.1"/>
    </source>
</evidence>
<evidence type="ECO:0000256" key="1">
    <source>
        <dbReference type="SAM" id="MobiDB-lite"/>
    </source>
</evidence>
<feature type="transmembrane region" description="Helical" evidence="2">
    <location>
        <begin position="47"/>
        <end position="70"/>
    </location>
</feature>
<dbReference type="RefSeq" id="WP_183319291.1">
    <property type="nucleotide sequence ID" value="NZ_JACHVQ010000001.1"/>
</dbReference>
<feature type="region of interest" description="Disordered" evidence="1">
    <location>
        <begin position="80"/>
        <end position="152"/>
    </location>
</feature>
<dbReference type="Proteomes" id="UP000559182">
    <property type="component" value="Unassembled WGS sequence"/>
</dbReference>
<evidence type="ECO:0000313" key="4">
    <source>
        <dbReference type="Proteomes" id="UP000559182"/>
    </source>
</evidence>
<feature type="compositionally biased region" description="Low complexity" evidence="1">
    <location>
        <begin position="122"/>
        <end position="150"/>
    </location>
</feature>
<sequence>MTTIGWILLIAGLFLIAASILMAFQVGRDRLTERPQTSSGQWGDKGFVVNSFSALMFMGGLVLVIIGLVFGRTGGTDRASGVSTFPPVVATTGAPSTVTVTETPRTTKPGPSTPRATARAQSSTSIPAPSPSSTTQPTSSSPSTVSRTGPWSVSTNDLQLVVERVVPDPDHPKLMRLSVRVVNDSDTDMDFGLENFLAVDNHGTHYTADENLSTWDGPYLSSGQRLAGQIVLADPLQAGTTLLNVSFNVDSGTGSYETIETTVPIS</sequence>
<dbReference type="AlphaFoldDB" id="A0A839MZV0"/>
<evidence type="ECO:0000256" key="2">
    <source>
        <dbReference type="SAM" id="Phobius"/>
    </source>
</evidence>
<gene>
    <name evidence="3" type="ORF">FHU39_000942</name>
</gene>
<comment type="caution">
    <text evidence="3">The sequence shown here is derived from an EMBL/GenBank/DDBJ whole genome shotgun (WGS) entry which is preliminary data.</text>
</comment>
<proteinExistence type="predicted"/>
<organism evidence="3 4">
    <name type="scientific">Flexivirga oryzae</name>
    <dbReference type="NCBI Taxonomy" id="1794944"/>
    <lineage>
        <taxon>Bacteria</taxon>
        <taxon>Bacillati</taxon>
        <taxon>Actinomycetota</taxon>
        <taxon>Actinomycetes</taxon>
        <taxon>Micrococcales</taxon>
        <taxon>Dermacoccaceae</taxon>
        <taxon>Flexivirga</taxon>
    </lineage>
</organism>
<dbReference type="EMBL" id="JACHVQ010000001">
    <property type="protein sequence ID" value="MBB2890958.1"/>
    <property type="molecule type" value="Genomic_DNA"/>
</dbReference>
<protein>
    <recommendedName>
        <fullName evidence="5">DUF4352 domain-containing protein</fullName>
    </recommendedName>
</protein>
<keyword evidence="4" id="KW-1185">Reference proteome</keyword>
<feature type="compositionally biased region" description="Low complexity" evidence="1">
    <location>
        <begin position="97"/>
        <end position="107"/>
    </location>
</feature>
<evidence type="ECO:0008006" key="5">
    <source>
        <dbReference type="Google" id="ProtNLM"/>
    </source>
</evidence>
<keyword evidence="2" id="KW-0472">Membrane</keyword>
<keyword evidence="2" id="KW-0812">Transmembrane</keyword>
<name>A0A839MZV0_9MICO</name>
<accession>A0A839MZV0</accession>